<dbReference type="InterPro" id="IPR013655">
    <property type="entry name" value="PAS_fold_3"/>
</dbReference>
<dbReference type="SUPFAM" id="SSF47384">
    <property type="entry name" value="Homodimeric domain of signal transducing histidine kinase"/>
    <property type="match status" value="1"/>
</dbReference>
<dbReference type="PROSITE" id="PS50109">
    <property type="entry name" value="HIS_KIN"/>
    <property type="match status" value="1"/>
</dbReference>
<dbReference type="Gene3D" id="1.10.287.130">
    <property type="match status" value="1"/>
</dbReference>
<dbReference type="RefSeq" id="WP_045581831.1">
    <property type="nucleotide sequence ID" value="NZ_CP012401.1"/>
</dbReference>
<evidence type="ECO:0000256" key="5">
    <source>
        <dbReference type="ARBA" id="ARBA00022777"/>
    </source>
</evidence>
<feature type="domain" description="PAS" evidence="7">
    <location>
        <begin position="264"/>
        <end position="307"/>
    </location>
</feature>
<dbReference type="InterPro" id="IPR035965">
    <property type="entry name" value="PAS-like_dom_sf"/>
</dbReference>
<dbReference type="CDD" id="cd00130">
    <property type="entry name" value="PAS"/>
    <property type="match status" value="3"/>
</dbReference>
<protein>
    <recommendedName>
        <fullName evidence="2">histidine kinase</fullName>
        <ecNumber evidence="2">2.7.13.3</ecNumber>
    </recommendedName>
</protein>
<dbReference type="Proteomes" id="UP000069935">
    <property type="component" value="Chromosome 1"/>
</dbReference>
<dbReference type="InterPro" id="IPR000014">
    <property type="entry name" value="PAS"/>
</dbReference>
<feature type="domain" description="Histidine kinase" evidence="6">
    <location>
        <begin position="409"/>
        <end position="630"/>
    </location>
</feature>
<dbReference type="EMBL" id="CP012401">
    <property type="protein sequence ID" value="ALG69784.1"/>
    <property type="molecule type" value="Genomic_DNA"/>
</dbReference>
<dbReference type="InterPro" id="IPR004358">
    <property type="entry name" value="Sig_transdc_His_kin-like_C"/>
</dbReference>
<dbReference type="Pfam" id="PF00989">
    <property type="entry name" value="PAS"/>
    <property type="match status" value="1"/>
</dbReference>
<evidence type="ECO:0000259" key="6">
    <source>
        <dbReference type="PROSITE" id="PS50109"/>
    </source>
</evidence>
<dbReference type="SMART" id="SM00091">
    <property type="entry name" value="PAS"/>
    <property type="match status" value="3"/>
</dbReference>
<dbReference type="PROSITE" id="PS50112">
    <property type="entry name" value="PAS"/>
    <property type="match status" value="3"/>
</dbReference>
<dbReference type="Gene3D" id="3.30.565.10">
    <property type="entry name" value="Histidine kinase-like ATPase, C-terminal domain"/>
    <property type="match status" value="1"/>
</dbReference>
<dbReference type="Pfam" id="PF00512">
    <property type="entry name" value="HisKA"/>
    <property type="match status" value="1"/>
</dbReference>
<dbReference type="GO" id="GO:0000155">
    <property type="term" value="F:phosphorelay sensor kinase activity"/>
    <property type="evidence" value="ECO:0007669"/>
    <property type="project" value="InterPro"/>
</dbReference>
<dbReference type="AlphaFoldDB" id="A0AAC8VUP0"/>
<gene>
    <name evidence="8" type="ORF">AL072_01325</name>
</gene>
<name>A0AAC8VUP0_9PROT</name>
<keyword evidence="3" id="KW-0597">Phosphoprotein</keyword>
<dbReference type="SMART" id="SM00387">
    <property type="entry name" value="HATPase_c"/>
    <property type="match status" value="1"/>
</dbReference>
<dbReference type="InterPro" id="IPR003661">
    <property type="entry name" value="HisK_dim/P_dom"/>
</dbReference>
<dbReference type="EC" id="2.7.13.3" evidence="2"/>
<keyword evidence="5 8" id="KW-0418">Kinase</keyword>
<evidence type="ECO:0000313" key="9">
    <source>
        <dbReference type="Proteomes" id="UP000069935"/>
    </source>
</evidence>
<dbReference type="PRINTS" id="PR00344">
    <property type="entry name" value="BCTRLSENSOR"/>
</dbReference>
<evidence type="ECO:0000256" key="1">
    <source>
        <dbReference type="ARBA" id="ARBA00000085"/>
    </source>
</evidence>
<dbReference type="InterPro" id="IPR013767">
    <property type="entry name" value="PAS_fold"/>
</dbReference>
<dbReference type="InterPro" id="IPR005467">
    <property type="entry name" value="His_kinase_dom"/>
</dbReference>
<feature type="domain" description="PAS" evidence="7">
    <location>
        <begin position="4"/>
        <end position="68"/>
    </location>
</feature>
<dbReference type="InterPro" id="IPR036890">
    <property type="entry name" value="HATPase_C_sf"/>
</dbReference>
<dbReference type="NCBIfam" id="TIGR00229">
    <property type="entry name" value="sensory_box"/>
    <property type="match status" value="2"/>
</dbReference>
<keyword evidence="4" id="KW-0808">Transferase</keyword>
<dbReference type="InterPro" id="IPR036097">
    <property type="entry name" value="HisK_dim/P_sf"/>
</dbReference>
<dbReference type="GO" id="GO:0006355">
    <property type="term" value="P:regulation of DNA-templated transcription"/>
    <property type="evidence" value="ECO:0007669"/>
    <property type="project" value="InterPro"/>
</dbReference>
<dbReference type="SUPFAM" id="SSF55785">
    <property type="entry name" value="PYP-like sensor domain (PAS domain)"/>
    <property type="match status" value="3"/>
</dbReference>
<accession>A0AAC8VUP0</accession>
<dbReference type="KEGG" id="ati:AL072_01325"/>
<evidence type="ECO:0000259" key="7">
    <source>
        <dbReference type="PROSITE" id="PS50112"/>
    </source>
</evidence>
<evidence type="ECO:0000313" key="8">
    <source>
        <dbReference type="EMBL" id="ALG69784.1"/>
    </source>
</evidence>
<evidence type="ECO:0000256" key="4">
    <source>
        <dbReference type="ARBA" id="ARBA00022679"/>
    </source>
</evidence>
<dbReference type="SUPFAM" id="SSF55874">
    <property type="entry name" value="ATPase domain of HSP90 chaperone/DNA topoisomerase II/histidine kinase"/>
    <property type="match status" value="1"/>
</dbReference>
<feature type="domain" description="PAS" evidence="7">
    <location>
        <begin position="139"/>
        <end position="199"/>
    </location>
</feature>
<sequence>MQVNERLADALFRDVREVAAVLAPDGRVLHVGETGAEILGGPARALVGAPLDRHIHPDDLEEVRCRLRARAAAPAGSSGRAVFRFRYDGGGSDDGEDGGWRWLEATARNELADPDIGGLVLNIRDVSGQIALSERLRASEARYRKLADSVPVGILQTDAAGQVQFANARVGAITGLEPDRLLGDGWLDAVHPEDRPRVEADWRLGAGGDPLPTDFRFHDPQLAGGTGIARRVMCQRIALEDGGSIATVTDVSEYVHTANALRHSEALNKAILDTAADAVLTIDEAGVLVGFNRAAEAMFGVSAAELLWRPLDRLLPAETLREEGGVRLEFATGQTTALVARDRGAEAERADGTRFPVELSVSASEVEGRRLHTAIVRDVTARRRAEADLLAAKEAAEAADHAKSAFLATMSHELRTPLNAVIGFSQLLDMRIGEPGGQERLRDGVAAIRHAGERLLAMIDDILDMARVEAGGLSLVEGAVDLPALAAQTVAQLGFQATRQTVTVELVTDGDLPPLRGDERRLRQVLENLLSNAVKFSHPQGTVTLSVMPAADGWIELAVRDRGIGMNPEDIATALTPFAQIDQAANRRYEGIGLGLPLALRLVEVHGGSLTLDSAPGQGCTATIRLPPWRIMTIEELLASMP</sequence>
<dbReference type="InterPro" id="IPR003594">
    <property type="entry name" value="HATPase_dom"/>
</dbReference>
<evidence type="ECO:0000256" key="3">
    <source>
        <dbReference type="ARBA" id="ARBA00022553"/>
    </source>
</evidence>
<dbReference type="SMART" id="SM00388">
    <property type="entry name" value="HisKA"/>
    <property type="match status" value="1"/>
</dbReference>
<dbReference type="CDD" id="cd00082">
    <property type="entry name" value="HisKA"/>
    <property type="match status" value="1"/>
</dbReference>
<dbReference type="Gene3D" id="3.30.450.20">
    <property type="entry name" value="PAS domain"/>
    <property type="match status" value="3"/>
</dbReference>
<reference evidence="9" key="1">
    <citation type="submission" date="2015-08" db="EMBL/GenBank/DDBJ databases">
        <title>Complete Genome Sequence of Azospirillum thiophilum BV-S.</title>
        <authorList>
            <person name="Fomenkov A."/>
            <person name="Vincze T."/>
            <person name="Grabovich M."/>
            <person name="Dubinina G."/>
            <person name="Orlova M."/>
            <person name="Belousova E."/>
            <person name="Roberts R.J."/>
        </authorList>
    </citation>
    <scope>NUCLEOTIDE SEQUENCE [LARGE SCALE GENOMIC DNA]</scope>
    <source>
        <strain evidence="9">BV-S</strain>
    </source>
</reference>
<reference evidence="8 9" key="2">
    <citation type="journal article" date="2016" name="Genome Announc.">
        <title>Complete Genome Sequence of a Strain of Azospirillum thiophilum Isolated from a Sulfide Spring.</title>
        <authorList>
            <person name="Fomenkov A."/>
            <person name="Vincze T."/>
            <person name="Grabovich M."/>
            <person name="Anton B.P."/>
            <person name="Dubinina G."/>
            <person name="Orlova M."/>
            <person name="Belousova E."/>
            <person name="Roberts R.J."/>
        </authorList>
    </citation>
    <scope>NUCLEOTIDE SEQUENCE [LARGE SCALE GENOMIC DNA]</scope>
    <source>
        <strain evidence="8 9">BV-S</strain>
    </source>
</reference>
<organism evidence="8 9">
    <name type="scientific">Azospirillum thiophilum</name>
    <dbReference type="NCBI Taxonomy" id="528244"/>
    <lineage>
        <taxon>Bacteria</taxon>
        <taxon>Pseudomonadati</taxon>
        <taxon>Pseudomonadota</taxon>
        <taxon>Alphaproteobacteria</taxon>
        <taxon>Rhodospirillales</taxon>
        <taxon>Azospirillaceae</taxon>
        <taxon>Azospirillum</taxon>
    </lineage>
</organism>
<proteinExistence type="predicted"/>
<dbReference type="PANTHER" id="PTHR43047">
    <property type="entry name" value="TWO-COMPONENT HISTIDINE PROTEIN KINASE"/>
    <property type="match status" value="1"/>
</dbReference>
<keyword evidence="9" id="KW-1185">Reference proteome</keyword>
<evidence type="ECO:0000256" key="2">
    <source>
        <dbReference type="ARBA" id="ARBA00012438"/>
    </source>
</evidence>
<dbReference type="Pfam" id="PF08447">
    <property type="entry name" value="PAS_3"/>
    <property type="match status" value="1"/>
</dbReference>
<comment type="catalytic activity">
    <reaction evidence="1">
        <text>ATP + protein L-histidine = ADP + protein N-phospho-L-histidine.</text>
        <dbReference type="EC" id="2.7.13.3"/>
    </reaction>
</comment>
<dbReference type="Pfam" id="PF02518">
    <property type="entry name" value="HATPase_c"/>
    <property type="match status" value="1"/>
</dbReference>